<proteinExistence type="predicted"/>
<dbReference type="GO" id="GO:0016491">
    <property type="term" value="F:oxidoreductase activity"/>
    <property type="evidence" value="ECO:0007669"/>
    <property type="project" value="InterPro"/>
</dbReference>
<dbReference type="KEGG" id="lem:LEN_4713"/>
<dbReference type="PANTHER" id="PTHR43745:SF2">
    <property type="entry name" value="NITROREDUCTASE MJ1384-RELATED"/>
    <property type="match status" value="1"/>
</dbReference>
<dbReference type="InterPro" id="IPR030965">
    <property type="entry name" value="SagB-rel_DH_2"/>
</dbReference>
<reference evidence="2 3" key="1">
    <citation type="journal article" date="2017" name="DNA Res.">
        <title>Complete genome sequence and expression profile of the commercial lytic enzyme producer Lysobacter enzymogenes M497-1.</title>
        <authorList>
            <person name="Takami H."/>
            <person name="Toyoda A."/>
            <person name="Uchiyama I."/>
            <person name="Itoh T."/>
            <person name="Takaki Y."/>
            <person name="Arai W."/>
            <person name="Nishi S."/>
            <person name="Kawai M."/>
            <person name="Shinya K."/>
            <person name="Ikeda H."/>
        </authorList>
    </citation>
    <scope>NUCLEOTIDE SEQUENCE [LARGE SCALE GENOMIC DNA]</scope>
    <source>
        <strain evidence="2 3">M497-1</strain>
    </source>
</reference>
<dbReference type="NCBIfam" id="TIGR03605">
    <property type="entry name" value="antibiot_sagB"/>
    <property type="match status" value="1"/>
</dbReference>
<dbReference type="Proteomes" id="UP000218824">
    <property type="component" value="Chromosome"/>
</dbReference>
<dbReference type="CDD" id="cd02142">
    <property type="entry name" value="McbC_SagB-like_oxidoreductase"/>
    <property type="match status" value="1"/>
</dbReference>
<dbReference type="Gene3D" id="3.40.109.10">
    <property type="entry name" value="NADH Oxidase"/>
    <property type="match status" value="1"/>
</dbReference>
<dbReference type="EMBL" id="AP014940">
    <property type="protein sequence ID" value="BAW00201.1"/>
    <property type="molecule type" value="Genomic_DNA"/>
</dbReference>
<dbReference type="InterPro" id="IPR000415">
    <property type="entry name" value="Nitroreductase-like"/>
</dbReference>
<sequence length="392" mass="42875">MRIRRCAIVYLEPREDAAFDLDSLLNGGAGIRRRLRWLALAPHLAAEIEVDTAQRELLGRIGPGAWTDAAPWLAEQADTLARLLDCGLLLSEDDGDEVRAAHRAGDEALRSGHWWPPAALAHRLGRWQGLDSAAAMDAAEMSTAADLRRQLGAPPPHAIERAPADARLPLPRLDDGEFERLLARRATCRNFDAARALPYELFARMLQRVFAAQAQVRISDDTVFLKKHTPSGGGLHATEAYLIVQNVEGVAPGLYHYHPVEHALEPLPAPAAPLAEFAAQAVAGQHWFADAHALVVLAPRYARSFWKYRQHAKAYRALVLDVGHLSQTAYLSATELGLGAFVTSAINEIDIEQGFGLDPLADGPLAVCGFGWRGERMRTSEFDPAGGVWPRD</sequence>
<dbReference type="NCBIfam" id="TIGR04511">
    <property type="entry name" value="SagB_rel_DH_2"/>
    <property type="match status" value="1"/>
</dbReference>
<evidence type="ECO:0000313" key="2">
    <source>
        <dbReference type="EMBL" id="BAW00201.1"/>
    </source>
</evidence>
<dbReference type="RefSeq" id="WP_096382305.1">
    <property type="nucleotide sequence ID" value="NZ_AP014940.1"/>
</dbReference>
<organism evidence="2 3">
    <name type="scientific">Lysobacter enzymogenes</name>
    <dbReference type="NCBI Taxonomy" id="69"/>
    <lineage>
        <taxon>Bacteria</taxon>
        <taxon>Pseudomonadati</taxon>
        <taxon>Pseudomonadota</taxon>
        <taxon>Gammaproteobacteria</taxon>
        <taxon>Lysobacterales</taxon>
        <taxon>Lysobacteraceae</taxon>
        <taxon>Lysobacter</taxon>
    </lineage>
</organism>
<evidence type="ECO:0000259" key="1">
    <source>
        <dbReference type="Pfam" id="PF00881"/>
    </source>
</evidence>
<evidence type="ECO:0000313" key="3">
    <source>
        <dbReference type="Proteomes" id="UP000218824"/>
    </source>
</evidence>
<protein>
    <submittedName>
        <fullName evidence="2">Nitroreductase</fullName>
    </submittedName>
</protein>
<dbReference type="PANTHER" id="PTHR43745">
    <property type="entry name" value="NITROREDUCTASE MJ1384-RELATED"/>
    <property type="match status" value="1"/>
</dbReference>
<name>A0AAU9AMU4_LYSEN</name>
<dbReference type="AlphaFoldDB" id="A0AAU9AMU4"/>
<accession>A0AAU9AMU4</accession>
<dbReference type="InterPro" id="IPR029479">
    <property type="entry name" value="Nitroreductase"/>
</dbReference>
<dbReference type="GeneID" id="83066488"/>
<dbReference type="InterPro" id="IPR052544">
    <property type="entry name" value="Bacteriocin_Proc_Enz"/>
</dbReference>
<dbReference type="SUPFAM" id="SSF55469">
    <property type="entry name" value="FMN-dependent nitroreductase-like"/>
    <property type="match status" value="1"/>
</dbReference>
<dbReference type="InterPro" id="IPR020051">
    <property type="entry name" value="SagB-type_dehydrogenase"/>
</dbReference>
<gene>
    <name evidence="2" type="ORF">LEN_4713</name>
</gene>
<dbReference type="Pfam" id="PF00881">
    <property type="entry name" value="Nitroreductase"/>
    <property type="match status" value="1"/>
</dbReference>
<feature type="domain" description="Nitroreductase" evidence="1">
    <location>
        <begin position="183"/>
        <end position="372"/>
    </location>
</feature>